<evidence type="ECO:0000256" key="1">
    <source>
        <dbReference type="SAM" id="MobiDB-lite"/>
    </source>
</evidence>
<dbReference type="EMBL" id="BLXT01003745">
    <property type="protein sequence ID" value="GFO04962.1"/>
    <property type="molecule type" value="Genomic_DNA"/>
</dbReference>
<evidence type="ECO:0000313" key="2">
    <source>
        <dbReference type="EMBL" id="GFO04962.1"/>
    </source>
</evidence>
<protein>
    <submittedName>
        <fullName evidence="2">Uncharacterized protein</fullName>
    </submittedName>
</protein>
<dbReference type="AlphaFoldDB" id="A0AAV4ADG2"/>
<name>A0AAV4ADG2_9GAST</name>
<organism evidence="2 3">
    <name type="scientific">Plakobranchus ocellatus</name>
    <dbReference type="NCBI Taxonomy" id="259542"/>
    <lineage>
        <taxon>Eukaryota</taxon>
        <taxon>Metazoa</taxon>
        <taxon>Spiralia</taxon>
        <taxon>Lophotrochozoa</taxon>
        <taxon>Mollusca</taxon>
        <taxon>Gastropoda</taxon>
        <taxon>Heterobranchia</taxon>
        <taxon>Euthyneura</taxon>
        <taxon>Panpulmonata</taxon>
        <taxon>Sacoglossa</taxon>
        <taxon>Placobranchoidea</taxon>
        <taxon>Plakobranchidae</taxon>
        <taxon>Plakobranchus</taxon>
    </lineage>
</organism>
<evidence type="ECO:0000313" key="3">
    <source>
        <dbReference type="Proteomes" id="UP000735302"/>
    </source>
</evidence>
<sequence>MTKISHGILKTNESFCGAACLVQAHAFSGPETAHSPELSNYEVNQVQEDGHMTQHRLRYRGSLGRALDEGVRSRLLLINQFASHTITEGPGLDAGDDQRDVTGNDHSNSITRDASPNWSHDEDVDMPDIGQCHLSEHRLWAALKTLQAVRGHRLKGHCMRGQFCPVSVSPTALPKPLEDGSGIGSLKFMNVTELFWLWQCMNLGM</sequence>
<proteinExistence type="predicted"/>
<feature type="region of interest" description="Disordered" evidence="1">
    <location>
        <begin position="87"/>
        <end position="122"/>
    </location>
</feature>
<feature type="compositionally biased region" description="Polar residues" evidence="1">
    <location>
        <begin position="104"/>
        <end position="118"/>
    </location>
</feature>
<comment type="caution">
    <text evidence="2">The sequence shown here is derived from an EMBL/GenBank/DDBJ whole genome shotgun (WGS) entry which is preliminary data.</text>
</comment>
<keyword evidence="3" id="KW-1185">Reference proteome</keyword>
<gene>
    <name evidence="2" type="ORF">PoB_003146700</name>
</gene>
<dbReference type="Proteomes" id="UP000735302">
    <property type="component" value="Unassembled WGS sequence"/>
</dbReference>
<reference evidence="2 3" key="1">
    <citation type="journal article" date="2021" name="Elife">
        <title>Chloroplast acquisition without the gene transfer in kleptoplastic sea slugs, Plakobranchus ocellatus.</title>
        <authorList>
            <person name="Maeda T."/>
            <person name="Takahashi S."/>
            <person name="Yoshida T."/>
            <person name="Shimamura S."/>
            <person name="Takaki Y."/>
            <person name="Nagai Y."/>
            <person name="Toyoda A."/>
            <person name="Suzuki Y."/>
            <person name="Arimoto A."/>
            <person name="Ishii H."/>
            <person name="Satoh N."/>
            <person name="Nishiyama T."/>
            <person name="Hasebe M."/>
            <person name="Maruyama T."/>
            <person name="Minagawa J."/>
            <person name="Obokata J."/>
            <person name="Shigenobu S."/>
        </authorList>
    </citation>
    <scope>NUCLEOTIDE SEQUENCE [LARGE SCALE GENOMIC DNA]</scope>
</reference>
<accession>A0AAV4ADG2</accession>